<dbReference type="PANTHER" id="PTHR24251:SF37">
    <property type="entry name" value="CUB DOMAIN-CONTAINING PROTEIN"/>
    <property type="match status" value="1"/>
</dbReference>
<keyword evidence="1" id="KW-0677">Repeat</keyword>
<sequence>MSHLFVIGVPGCGGVLTAPAGIFSSPHHPEPYAHALDCEWLIRLPPLETVSIEFLSFEVENARNCRYDFVEVREGNGPDGNLVGRYCGYNIPQPYRSLTNNLFIRFHSDESVAHQGFRIKYEAACGGVFTQENIMLRSP</sequence>
<evidence type="ECO:0000313" key="5">
    <source>
        <dbReference type="EMBL" id="CAG7818980.1"/>
    </source>
</evidence>
<dbReference type="Proteomes" id="UP000708208">
    <property type="component" value="Unassembled WGS sequence"/>
</dbReference>
<dbReference type="PANTHER" id="PTHR24251">
    <property type="entry name" value="OVOCHYMASE-RELATED"/>
    <property type="match status" value="1"/>
</dbReference>
<dbReference type="AlphaFoldDB" id="A0A8J2PL34"/>
<name>A0A8J2PL34_9HEXA</name>
<dbReference type="FunFam" id="2.60.120.290:FF:000018">
    <property type="entry name" value="cubilin"/>
    <property type="match status" value="1"/>
</dbReference>
<evidence type="ECO:0000256" key="2">
    <source>
        <dbReference type="ARBA" id="ARBA00023157"/>
    </source>
</evidence>
<accession>A0A8J2PL34</accession>
<keyword evidence="2" id="KW-1015">Disulfide bond</keyword>
<dbReference type="InterPro" id="IPR000859">
    <property type="entry name" value="CUB_dom"/>
</dbReference>
<comment type="caution">
    <text evidence="3">Lacks conserved residue(s) required for the propagation of feature annotation.</text>
</comment>
<keyword evidence="6" id="KW-1185">Reference proteome</keyword>
<protein>
    <recommendedName>
        <fullName evidence="4">CUB domain-containing protein</fullName>
    </recommendedName>
</protein>
<comment type="caution">
    <text evidence="5">The sequence shown here is derived from an EMBL/GenBank/DDBJ whole genome shotgun (WGS) entry which is preliminary data.</text>
</comment>
<organism evidence="5 6">
    <name type="scientific">Allacma fusca</name>
    <dbReference type="NCBI Taxonomy" id="39272"/>
    <lineage>
        <taxon>Eukaryota</taxon>
        <taxon>Metazoa</taxon>
        <taxon>Ecdysozoa</taxon>
        <taxon>Arthropoda</taxon>
        <taxon>Hexapoda</taxon>
        <taxon>Collembola</taxon>
        <taxon>Symphypleona</taxon>
        <taxon>Sminthuridae</taxon>
        <taxon>Allacma</taxon>
    </lineage>
</organism>
<reference evidence="5" key="1">
    <citation type="submission" date="2021-06" db="EMBL/GenBank/DDBJ databases">
        <authorList>
            <person name="Hodson N. C."/>
            <person name="Mongue J. A."/>
            <person name="Jaron S. K."/>
        </authorList>
    </citation>
    <scope>NUCLEOTIDE SEQUENCE</scope>
</reference>
<dbReference type="EMBL" id="CAJVCH010435898">
    <property type="protein sequence ID" value="CAG7818980.1"/>
    <property type="molecule type" value="Genomic_DNA"/>
</dbReference>
<dbReference type="SMART" id="SM00042">
    <property type="entry name" value="CUB"/>
    <property type="match status" value="1"/>
</dbReference>
<dbReference type="CDD" id="cd00041">
    <property type="entry name" value="CUB"/>
    <property type="match status" value="1"/>
</dbReference>
<feature type="non-terminal residue" evidence="5">
    <location>
        <position position="139"/>
    </location>
</feature>
<evidence type="ECO:0000259" key="4">
    <source>
        <dbReference type="PROSITE" id="PS01180"/>
    </source>
</evidence>
<evidence type="ECO:0000313" key="6">
    <source>
        <dbReference type="Proteomes" id="UP000708208"/>
    </source>
</evidence>
<gene>
    <name evidence="5" type="ORF">AFUS01_LOCUS29456</name>
</gene>
<dbReference type="OrthoDB" id="9971251at2759"/>
<evidence type="ECO:0000256" key="1">
    <source>
        <dbReference type="ARBA" id="ARBA00022737"/>
    </source>
</evidence>
<proteinExistence type="predicted"/>
<dbReference type="Pfam" id="PF00431">
    <property type="entry name" value="CUB"/>
    <property type="match status" value="1"/>
</dbReference>
<evidence type="ECO:0000256" key="3">
    <source>
        <dbReference type="PROSITE-ProRule" id="PRU00059"/>
    </source>
</evidence>
<feature type="domain" description="CUB" evidence="4">
    <location>
        <begin position="12"/>
        <end position="124"/>
    </location>
</feature>
<dbReference type="PROSITE" id="PS01180">
    <property type="entry name" value="CUB"/>
    <property type="match status" value="1"/>
</dbReference>